<dbReference type="CDD" id="cd00082">
    <property type="entry name" value="HisKA"/>
    <property type="match status" value="1"/>
</dbReference>
<keyword evidence="4" id="KW-1003">Cell membrane</keyword>
<dbReference type="SUPFAM" id="SSF55874">
    <property type="entry name" value="ATPase domain of HSP90 chaperone/DNA topoisomerase II/histidine kinase"/>
    <property type="match status" value="1"/>
</dbReference>
<dbReference type="EMBL" id="JANKAS010000004">
    <property type="protein sequence ID" value="MCR1898486.1"/>
    <property type="molecule type" value="Genomic_DNA"/>
</dbReference>
<dbReference type="Pfam" id="PF00512">
    <property type="entry name" value="HisKA"/>
    <property type="match status" value="1"/>
</dbReference>
<proteinExistence type="predicted"/>
<dbReference type="GO" id="GO:0000155">
    <property type="term" value="F:phosphorelay sensor kinase activity"/>
    <property type="evidence" value="ECO:0007669"/>
    <property type="project" value="InterPro"/>
</dbReference>
<dbReference type="InterPro" id="IPR005467">
    <property type="entry name" value="His_kinase_dom"/>
</dbReference>
<dbReference type="Gene3D" id="3.30.565.10">
    <property type="entry name" value="Histidine kinase-like ATPase, C-terminal domain"/>
    <property type="match status" value="1"/>
</dbReference>
<evidence type="ECO:0000256" key="10">
    <source>
        <dbReference type="ARBA" id="ARBA00022840"/>
    </source>
</evidence>
<keyword evidence="10" id="KW-0067">ATP-binding</keyword>
<keyword evidence="7" id="KW-0812">Transmembrane</keyword>
<name>A0AAE3KZB8_9FIRM</name>
<evidence type="ECO:0000256" key="3">
    <source>
        <dbReference type="ARBA" id="ARBA00012438"/>
    </source>
</evidence>
<evidence type="ECO:0000256" key="6">
    <source>
        <dbReference type="ARBA" id="ARBA00022679"/>
    </source>
</evidence>
<evidence type="ECO:0000256" key="2">
    <source>
        <dbReference type="ARBA" id="ARBA00004651"/>
    </source>
</evidence>
<dbReference type="EC" id="2.7.13.3" evidence="3"/>
<accession>A0AAE3KZB8</accession>
<dbReference type="AlphaFoldDB" id="A0AAE3KZB8"/>
<keyword evidence="16" id="KW-1185">Reference proteome</keyword>
<evidence type="ECO:0000256" key="9">
    <source>
        <dbReference type="ARBA" id="ARBA00022777"/>
    </source>
</evidence>
<dbReference type="GO" id="GO:0005886">
    <property type="term" value="C:plasma membrane"/>
    <property type="evidence" value="ECO:0007669"/>
    <property type="project" value="UniProtKB-SubCell"/>
</dbReference>
<comment type="subcellular location">
    <subcellularLocation>
        <location evidence="2">Cell membrane</location>
        <topology evidence="2">Multi-pass membrane protein</topology>
    </subcellularLocation>
</comment>
<keyword evidence="8" id="KW-0547">Nucleotide-binding</keyword>
<evidence type="ECO:0000259" key="14">
    <source>
        <dbReference type="PROSITE" id="PS50109"/>
    </source>
</evidence>
<evidence type="ECO:0000256" key="7">
    <source>
        <dbReference type="ARBA" id="ARBA00022692"/>
    </source>
</evidence>
<dbReference type="PANTHER" id="PTHR45528">
    <property type="entry name" value="SENSOR HISTIDINE KINASE CPXA"/>
    <property type="match status" value="1"/>
</dbReference>
<dbReference type="Gene3D" id="1.10.287.130">
    <property type="match status" value="1"/>
</dbReference>
<dbReference type="GO" id="GO:0005524">
    <property type="term" value="F:ATP binding"/>
    <property type="evidence" value="ECO:0007669"/>
    <property type="project" value="UniProtKB-KW"/>
</dbReference>
<sequence length="286" mass="33394">MNVVLFILIKLNDIRQDKMINKKIHSVFELLNTLDADTDNYEVIDDEFGRLRDEIVKTVIEKRQVAAEATKNRDTLKTYVEDIAHQIKTPLTGILLMLDLINEEPTNVDEYARYIRNDVNRLYQLTDILLKMASLDSGLVPMRNEVFSVKELLIEIKTSLESFFAKDNLPVVIKGDDFTLFRDEQWVYEAVFNIIKNGLEASEEKGIEIELKTSNIHQSILVRDYSEGISDKMLQKYYTRFYKSNPKTKGFGIGLPMAKSIMEKQNGDLLYFREKNSNYFELRFYK</sequence>
<organism evidence="15 16">
    <name type="scientific">Irregularibacter muris</name>
    <dbReference type="NCBI Taxonomy" id="1796619"/>
    <lineage>
        <taxon>Bacteria</taxon>
        <taxon>Bacillati</taxon>
        <taxon>Bacillota</taxon>
        <taxon>Clostridia</taxon>
        <taxon>Eubacteriales</taxon>
        <taxon>Eubacteriaceae</taxon>
        <taxon>Irregularibacter</taxon>
    </lineage>
</organism>
<evidence type="ECO:0000313" key="15">
    <source>
        <dbReference type="EMBL" id="MCR1898486.1"/>
    </source>
</evidence>
<dbReference type="SUPFAM" id="SSF47384">
    <property type="entry name" value="Homodimeric domain of signal transducing histidine kinase"/>
    <property type="match status" value="1"/>
</dbReference>
<evidence type="ECO:0000256" key="8">
    <source>
        <dbReference type="ARBA" id="ARBA00022741"/>
    </source>
</evidence>
<reference evidence="15" key="1">
    <citation type="submission" date="2022-07" db="EMBL/GenBank/DDBJ databases">
        <title>Enhanced cultured diversity of the mouse gut microbiota enables custom-made synthetic communities.</title>
        <authorList>
            <person name="Afrizal A."/>
        </authorList>
    </citation>
    <scope>NUCLEOTIDE SEQUENCE</scope>
    <source>
        <strain evidence="15">DSM 28593</strain>
    </source>
</reference>
<evidence type="ECO:0000256" key="5">
    <source>
        <dbReference type="ARBA" id="ARBA00022553"/>
    </source>
</evidence>
<evidence type="ECO:0000256" key="1">
    <source>
        <dbReference type="ARBA" id="ARBA00000085"/>
    </source>
</evidence>
<evidence type="ECO:0000313" key="16">
    <source>
        <dbReference type="Proteomes" id="UP001205748"/>
    </source>
</evidence>
<keyword evidence="13" id="KW-0472">Membrane</keyword>
<dbReference type="InterPro" id="IPR003661">
    <property type="entry name" value="HisK_dim/P_dom"/>
</dbReference>
<evidence type="ECO:0000256" key="13">
    <source>
        <dbReference type="ARBA" id="ARBA00023136"/>
    </source>
</evidence>
<dbReference type="PROSITE" id="PS50109">
    <property type="entry name" value="HIS_KIN"/>
    <property type="match status" value="1"/>
</dbReference>
<dbReference type="PANTHER" id="PTHR45528:SF1">
    <property type="entry name" value="SENSOR HISTIDINE KINASE CPXA"/>
    <property type="match status" value="1"/>
</dbReference>
<evidence type="ECO:0000256" key="4">
    <source>
        <dbReference type="ARBA" id="ARBA00022475"/>
    </source>
</evidence>
<dbReference type="InterPro" id="IPR003594">
    <property type="entry name" value="HATPase_dom"/>
</dbReference>
<keyword evidence="11" id="KW-1133">Transmembrane helix</keyword>
<evidence type="ECO:0000256" key="11">
    <source>
        <dbReference type="ARBA" id="ARBA00022989"/>
    </source>
</evidence>
<evidence type="ECO:0000256" key="12">
    <source>
        <dbReference type="ARBA" id="ARBA00023012"/>
    </source>
</evidence>
<keyword evidence="9 15" id="KW-0418">Kinase</keyword>
<dbReference type="SMART" id="SM00388">
    <property type="entry name" value="HisKA"/>
    <property type="match status" value="1"/>
</dbReference>
<keyword evidence="6" id="KW-0808">Transferase</keyword>
<dbReference type="Pfam" id="PF02518">
    <property type="entry name" value="HATPase_c"/>
    <property type="match status" value="1"/>
</dbReference>
<comment type="caution">
    <text evidence="15">The sequence shown here is derived from an EMBL/GenBank/DDBJ whole genome shotgun (WGS) entry which is preliminary data.</text>
</comment>
<gene>
    <name evidence="15" type="ORF">NSA47_05710</name>
</gene>
<dbReference type="Proteomes" id="UP001205748">
    <property type="component" value="Unassembled WGS sequence"/>
</dbReference>
<dbReference type="SMART" id="SM00387">
    <property type="entry name" value="HATPase_c"/>
    <property type="match status" value="1"/>
</dbReference>
<dbReference type="InterPro" id="IPR036097">
    <property type="entry name" value="HisK_dim/P_sf"/>
</dbReference>
<keyword evidence="12" id="KW-0902">Two-component regulatory system</keyword>
<comment type="catalytic activity">
    <reaction evidence="1">
        <text>ATP + protein L-histidine = ADP + protein N-phospho-L-histidine.</text>
        <dbReference type="EC" id="2.7.13.3"/>
    </reaction>
</comment>
<feature type="domain" description="Histidine kinase" evidence="14">
    <location>
        <begin position="82"/>
        <end position="286"/>
    </location>
</feature>
<dbReference type="RefSeq" id="WP_257529962.1">
    <property type="nucleotide sequence ID" value="NZ_JANKAS010000004.1"/>
</dbReference>
<keyword evidence="5" id="KW-0597">Phosphoprotein</keyword>
<dbReference type="InterPro" id="IPR050398">
    <property type="entry name" value="HssS/ArlS-like"/>
</dbReference>
<protein>
    <recommendedName>
        <fullName evidence="3">histidine kinase</fullName>
        <ecNumber evidence="3">2.7.13.3</ecNumber>
    </recommendedName>
</protein>
<dbReference type="InterPro" id="IPR036890">
    <property type="entry name" value="HATPase_C_sf"/>
</dbReference>